<dbReference type="Gene3D" id="2.10.260.10">
    <property type="match status" value="1"/>
</dbReference>
<evidence type="ECO:0000313" key="2">
    <source>
        <dbReference type="EMBL" id="GFP28330.1"/>
    </source>
</evidence>
<keyword evidence="3" id="KW-1185">Reference proteome</keyword>
<dbReference type="AlphaFoldDB" id="A0A6V8P8E2"/>
<feature type="domain" description="SpoVT-AbrB" evidence="1">
    <location>
        <begin position="1"/>
        <end position="36"/>
    </location>
</feature>
<dbReference type="InterPro" id="IPR007159">
    <property type="entry name" value="SpoVT-AbrB_dom"/>
</dbReference>
<evidence type="ECO:0000259" key="1">
    <source>
        <dbReference type="Pfam" id="PF04014"/>
    </source>
</evidence>
<dbReference type="RefSeq" id="WP_219855686.1">
    <property type="nucleotide sequence ID" value="NZ_BLRY01000178.1"/>
</dbReference>
<dbReference type="InterPro" id="IPR037914">
    <property type="entry name" value="SpoVT-AbrB_sf"/>
</dbReference>
<evidence type="ECO:0000313" key="3">
    <source>
        <dbReference type="Proteomes" id="UP000591948"/>
    </source>
</evidence>
<proteinExistence type="predicted"/>
<dbReference type="GO" id="GO:0003677">
    <property type="term" value="F:DNA binding"/>
    <property type="evidence" value="ECO:0007669"/>
    <property type="project" value="InterPro"/>
</dbReference>
<dbReference type="EMBL" id="BLRY01000178">
    <property type="protein sequence ID" value="GFP28330.1"/>
    <property type="molecule type" value="Genomic_DNA"/>
</dbReference>
<feature type="non-terminal residue" evidence="2">
    <location>
        <position position="1"/>
    </location>
</feature>
<reference evidence="2 3" key="1">
    <citation type="journal article" date="2020" name="Front. Microbiol.">
        <title>Single-cell genomics of novel Actinobacteria with the Wood-Ljungdahl pathway discovered in a serpentinizing system.</title>
        <authorList>
            <person name="Merino N."/>
            <person name="Kawai M."/>
            <person name="Boyd E.S."/>
            <person name="Colman D.R."/>
            <person name="McGlynn S.E."/>
            <person name="Nealson K.H."/>
            <person name="Kurokawa K."/>
            <person name="Hongoh Y."/>
        </authorList>
    </citation>
    <scope>NUCLEOTIDE SEQUENCE [LARGE SCALE GENOMIC DNA]</scope>
    <source>
        <strain evidence="2 3">S33</strain>
    </source>
</reference>
<dbReference type="SUPFAM" id="SSF89447">
    <property type="entry name" value="AbrB/MazE/MraZ-like"/>
    <property type="match status" value="1"/>
</dbReference>
<sequence length="66" mass="7426">VVIPKKLRARYGFKKGDRVQFIDYGGVLAIVPKAKDPIYKSHGMLKGGRSLTKALLEARREDLARE</sequence>
<dbReference type="Proteomes" id="UP000591948">
    <property type="component" value="Unassembled WGS sequence"/>
</dbReference>
<gene>
    <name evidence="2" type="ORF">HKBW3S33_01745</name>
</gene>
<accession>A0A6V8P8E2</accession>
<organism evidence="2 3">
    <name type="scientific">Candidatus Hakubella thermalkaliphila</name>
    <dbReference type="NCBI Taxonomy" id="2754717"/>
    <lineage>
        <taxon>Bacteria</taxon>
        <taxon>Bacillati</taxon>
        <taxon>Actinomycetota</taxon>
        <taxon>Actinomycetota incertae sedis</taxon>
        <taxon>Candidatus Hakubellales</taxon>
        <taxon>Candidatus Hakubellaceae</taxon>
        <taxon>Candidatus Hakubella</taxon>
    </lineage>
</organism>
<name>A0A6V8P8E2_9ACTN</name>
<dbReference type="Pfam" id="PF04014">
    <property type="entry name" value="MazE_antitoxin"/>
    <property type="match status" value="1"/>
</dbReference>
<comment type="caution">
    <text evidence="2">The sequence shown here is derived from an EMBL/GenBank/DDBJ whole genome shotgun (WGS) entry which is preliminary data.</text>
</comment>
<protein>
    <recommendedName>
        <fullName evidence="1">SpoVT-AbrB domain-containing protein</fullName>
    </recommendedName>
</protein>